<dbReference type="AlphaFoldDB" id="A0A9P9YEL5"/>
<keyword evidence="2" id="KW-1185">Reference proteome</keyword>
<evidence type="ECO:0000313" key="1">
    <source>
        <dbReference type="EMBL" id="KAI8035553.1"/>
    </source>
</evidence>
<evidence type="ECO:0000313" key="2">
    <source>
        <dbReference type="Proteomes" id="UP001059596"/>
    </source>
</evidence>
<organism evidence="1 2">
    <name type="scientific">Drosophila gunungcola</name>
    <name type="common">fruit fly</name>
    <dbReference type="NCBI Taxonomy" id="103775"/>
    <lineage>
        <taxon>Eukaryota</taxon>
        <taxon>Metazoa</taxon>
        <taxon>Ecdysozoa</taxon>
        <taxon>Arthropoda</taxon>
        <taxon>Hexapoda</taxon>
        <taxon>Insecta</taxon>
        <taxon>Pterygota</taxon>
        <taxon>Neoptera</taxon>
        <taxon>Endopterygota</taxon>
        <taxon>Diptera</taxon>
        <taxon>Brachycera</taxon>
        <taxon>Muscomorpha</taxon>
        <taxon>Ephydroidea</taxon>
        <taxon>Drosophilidae</taxon>
        <taxon>Drosophila</taxon>
        <taxon>Sophophora</taxon>
    </lineage>
</organism>
<sequence length="214" mass="22826">MSLRQHLVDILAGTDAGADAAVAVAAREESQVVLDEVVDGTAVALQDDHAAVVGLLADGLRVAGVAQLAAVHQLHATLHAAETLQRRRRQGAVRLPVSGGIASQVKRLDRELARIEDGARYGEWGGTGRLQLLVAIVGQRHGVHSLLLLGGVEDRVLSILAQIVERSRCEDVAQCVHVTPLSVCCTAALLPSFFSLRTRCSASLTWRCTCWMFG</sequence>
<name>A0A9P9YEL5_9MUSC</name>
<protein>
    <submittedName>
        <fullName evidence="1">Uncharacterized protein</fullName>
    </submittedName>
</protein>
<gene>
    <name evidence="1" type="ORF">M5D96_011602</name>
</gene>
<accession>A0A9P9YEL5</accession>
<dbReference type="EMBL" id="JAMKOV010000033">
    <property type="protein sequence ID" value="KAI8035553.1"/>
    <property type="molecule type" value="Genomic_DNA"/>
</dbReference>
<reference evidence="1" key="1">
    <citation type="journal article" date="2023" name="Genome Biol. Evol.">
        <title>Long-read-based Genome Assembly of Drosophila gunungcola Reveals Fewer Chemosensory Genes in Flower-breeding Species.</title>
        <authorList>
            <person name="Negi A."/>
            <person name="Liao B.Y."/>
            <person name="Yeh S.D."/>
        </authorList>
    </citation>
    <scope>NUCLEOTIDE SEQUENCE</scope>
    <source>
        <strain evidence="1">Sukarami</strain>
    </source>
</reference>
<comment type="caution">
    <text evidence="1">The sequence shown here is derived from an EMBL/GenBank/DDBJ whole genome shotgun (WGS) entry which is preliminary data.</text>
</comment>
<proteinExistence type="predicted"/>
<dbReference type="Proteomes" id="UP001059596">
    <property type="component" value="Unassembled WGS sequence"/>
</dbReference>